<proteinExistence type="predicted"/>
<dbReference type="RefSeq" id="XP_008621848.1">
    <property type="nucleotide sequence ID" value="XM_008623626.1"/>
</dbReference>
<evidence type="ECO:0000313" key="2">
    <source>
        <dbReference type="Proteomes" id="UP000030762"/>
    </source>
</evidence>
<dbReference type="Proteomes" id="UP000030762">
    <property type="component" value="Unassembled WGS sequence"/>
</dbReference>
<dbReference type="AlphaFoldDB" id="T0PUP6"/>
<evidence type="ECO:0000313" key="1">
    <source>
        <dbReference type="EMBL" id="EQC24725.1"/>
    </source>
</evidence>
<sequence>MRVDNLANDLADLKAAFAVRLDDISITTTNTLGCIESVASAIERATQETAATILEAHDNVLPRGMLVLTKKYKEGKPPSIPSKKYEGPLFLYLVDEVTHEILYDNVIYPIHFNTAGLTKRMVTEIAPGFQDALNWIGQPFQAIADAVAWMDDALRVYYTPPGTAIGDLHELIIKHDPKKSLCGLTRTVLAANNGRVVWTVKKRNSENRY</sequence>
<gene>
    <name evidence="1" type="ORF">SDRG_17384</name>
</gene>
<name>T0PUP6_SAPDV</name>
<keyword evidence="2" id="KW-1185">Reference proteome</keyword>
<dbReference type="EMBL" id="JH767447">
    <property type="protein sequence ID" value="EQC24725.1"/>
    <property type="molecule type" value="Genomic_DNA"/>
</dbReference>
<dbReference type="VEuPathDB" id="FungiDB:SDRG_17384"/>
<accession>T0PUP6</accession>
<organism evidence="1 2">
    <name type="scientific">Saprolegnia diclina (strain VS20)</name>
    <dbReference type="NCBI Taxonomy" id="1156394"/>
    <lineage>
        <taxon>Eukaryota</taxon>
        <taxon>Sar</taxon>
        <taxon>Stramenopiles</taxon>
        <taxon>Oomycota</taxon>
        <taxon>Saprolegniomycetes</taxon>
        <taxon>Saprolegniales</taxon>
        <taxon>Saprolegniaceae</taxon>
        <taxon>Saprolegnia</taxon>
    </lineage>
</organism>
<dbReference type="GeneID" id="19958111"/>
<reference evidence="1 2" key="1">
    <citation type="submission" date="2012-04" db="EMBL/GenBank/DDBJ databases">
        <title>The Genome Sequence of Saprolegnia declina VS20.</title>
        <authorList>
            <consortium name="The Broad Institute Genome Sequencing Platform"/>
            <person name="Russ C."/>
            <person name="Nusbaum C."/>
            <person name="Tyler B."/>
            <person name="van West P."/>
            <person name="Dieguez-Uribeondo J."/>
            <person name="de Bruijn I."/>
            <person name="Tripathy S."/>
            <person name="Jiang R."/>
            <person name="Young S.K."/>
            <person name="Zeng Q."/>
            <person name="Gargeya S."/>
            <person name="Fitzgerald M."/>
            <person name="Haas B."/>
            <person name="Abouelleil A."/>
            <person name="Alvarado L."/>
            <person name="Arachchi H.M."/>
            <person name="Berlin A."/>
            <person name="Chapman S.B."/>
            <person name="Goldberg J."/>
            <person name="Griggs A."/>
            <person name="Gujja S."/>
            <person name="Hansen M."/>
            <person name="Howarth C."/>
            <person name="Imamovic A."/>
            <person name="Larimer J."/>
            <person name="McCowen C."/>
            <person name="Montmayeur A."/>
            <person name="Murphy C."/>
            <person name="Neiman D."/>
            <person name="Pearson M."/>
            <person name="Priest M."/>
            <person name="Roberts A."/>
            <person name="Saif S."/>
            <person name="Shea T."/>
            <person name="Sisk P."/>
            <person name="Sykes S."/>
            <person name="Wortman J."/>
            <person name="Nusbaum C."/>
            <person name="Birren B."/>
        </authorList>
    </citation>
    <scope>NUCLEOTIDE SEQUENCE [LARGE SCALE GENOMIC DNA]</scope>
    <source>
        <strain evidence="1 2">VS20</strain>
    </source>
</reference>
<dbReference type="InParanoid" id="T0PUP6"/>
<protein>
    <submittedName>
        <fullName evidence="1">Uncharacterized protein</fullName>
    </submittedName>
</protein>